<dbReference type="PANTHER" id="PTHR10695:SF46">
    <property type="entry name" value="BIFUNCTIONAL COENZYME A SYNTHASE-RELATED"/>
    <property type="match status" value="1"/>
</dbReference>
<dbReference type="Gene3D" id="3.40.50.300">
    <property type="entry name" value="P-loop containing nucleotide triphosphate hydrolases"/>
    <property type="match status" value="1"/>
</dbReference>
<name>A0A318N2F4_9PROT</name>
<comment type="similarity">
    <text evidence="1 5">Belongs to the CoaE family.</text>
</comment>
<feature type="binding site" evidence="5">
    <location>
        <begin position="11"/>
        <end position="16"/>
    </location>
    <ligand>
        <name>ATP</name>
        <dbReference type="ChEBI" id="CHEBI:30616"/>
    </ligand>
</feature>
<keyword evidence="3 5" id="KW-0067">ATP-binding</keyword>
<comment type="function">
    <text evidence="5">Catalyzes the phosphorylation of the 3'-hydroxyl group of dephosphocoenzyme A to form coenzyme A.</text>
</comment>
<dbReference type="NCBIfam" id="TIGR00152">
    <property type="entry name" value="dephospho-CoA kinase"/>
    <property type="match status" value="1"/>
</dbReference>
<dbReference type="GO" id="GO:0005737">
    <property type="term" value="C:cytoplasm"/>
    <property type="evidence" value="ECO:0007669"/>
    <property type="project" value="UniProtKB-SubCell"/>
</dbReference>
<dbReference type="GO" id="GO:0005524">
    <property type="term" value="F:ATP binding"/>
    <property type="evidence" value="ECO:0007669"/>
    <property type="project" value="UniProtKB-UniRule"/>
</dbReference>
<dbReference type="Pfam" id="PF01121">
    <property type="entry name" value="CoaE"/>
    <property type="match status" value="1"/>
</dbReference>
<evidence type="ECO:0000256" key="1">
    <source>
        <dbReference type="ARBA" id="ARBA00009018"/>
    </source>
</evidence>
<keyword evidence="8" id="KW-1185">Reference proteome</keyword>
<dbReference type="InterPro" id="IPR027417">
    <property type="entry name" value="P-loop_NTPase"/>
</dbReference>
<evidence type="ECO:0000313" key="8">
    <source>
        <dbReference type="Proteomes" id="UP000247565"/>
    </source>
</evidence>
<gene>
    <name evidence="5 7" type="primary">coaE</name>
    <name evidence="7" type="ORF">DK869_00545</name>
</gene>
<comment type="pathway">
    <text evidence="5">Cofactor biosynthesis; coenzyme A biosynthesis; CoA from (R)-pantothenate: step 5/5.</text>
</comment>
<comment type="caution">
    <text evidence="7">The sequence shown here is derived from an EMBL/GenBank/DDBJ whole genome shotgun (WGS) entry which is preliminary data.</text>
</comment>
<dbReference type="EC" id="2.7.1.24" evidence="5 6"/>
<reference evidence="7 8" key="1">
    <citation type="submission" date="2018-05" db="EMBL/GenBank/DDBJ databases">
        <title>Reference genomes for bee gut microbiota database.</title>
        <authorList>
            <person name="Ellegaard K.M."/>
        </authorList>
    </citation>
    <scope>NUCLEOTIDE SEQUENCE [LARGE SCALE GENOMIC DNA]</scope>
    <source>
        <strain evidence="7 8">ESL0284</strain>
    </source>
</reference>
<evidence type="ECO:0000256" key="2">
    <source>
        <dbReference type="ARBA" id="ARBA00022741"/>
    </source>
</evidence>
<keyword evidence="5" id="KW-0963">Cytoplasm</keyword>
<dbReference type="Proteomes" id="UP000247565">
    <property type="component" value="Unassembled WGS sequence"/>
</dbReference>
<organism evidence="7 8">
    <name type="scientific">Commensalibacter melissae</name>
    <dbReference type="NCBI Taxonomy" id="2070537"/>
    <lineage>
        <taxon>Bacteria</taxon>
        <taxon>Pseudomonadati</taxon>
        <taxon>Pseudomonadota</taxon>
        <taxon>Alphaproteobacteria</taxon>
        <taxon>Acetobacterales</taxon>
        <taxon>Acetobacteraceae</taxon>
    </lineage>
</organism>
<sequence>MKILGVTGGMGMGKTTVCSLLRKEGFPVFDADHVVHQLQGSDGKALSLLAKAFPGSVHDNILDRSYLRKLISQDRHNLKKVESIILPLVDMERKKFIQFWQGKRKLWCVLDIPLLFEKKIDQVCTKTLLVNAPKQIQKIRIINRGGMSWQQAEILISHQLPNSLKCQWADRVIQTGLNRAYTYIQVKRLAILMKKDQL</sequence>
<evidence type="ECO:0000313" key="7">
    <source>
        <dbReference type="EMBL" id="PXZ01536.1"/>
    </source>
</evidence>
<protein>
    <recommendedName>
        <fullName evidence="5 6">Dephospho-CoA kinase</fullName>
        <ecNumber evidence="5 6">2.7.1.24</ecNumber>
    </recommendedName>
    <alternativeName>
        <fullName evidence="5">Dephosphocoenzyme A kinase</fullName>
    </alternativeName>
</protein>
<keyword evidence="4 5" id="KW-0173">Coenzyme A biosynthesis</keyword>
<dbReference type="GO" id="GO:0015937">
    <property type="term" value="P:coenzyme A biosynthetic process"/>
    <property type="evidence" value="ECO:0007669"/>
    <property type="project" value="UniProtKB-UniRule"/>
</dbReference>
<keyword evidence="5" id="KW-0808">Transferase</keyword>
<evidence type="ECO:0000256" key="4">
    <source>
        <dbReference type="ARBA" id="ARBA00022993"/>
    </source>
</evidence>
<dbReference type="GO" id="GO:0004140">
    <property type="term" value="F:dephospho-CoA kinase activity"/>
    <property type="evidence" value="ECO:0007669"/>
    <property type="project" value="UniProtKB-UniRule"/>
</dbReference>
<evidence type="ECO:0000256" key="3">
    <source>
        <dbReference type="ARBA" id="ARBA00022840"/>
    </source>
</evidence>
<dbReference type="UniPathway" id="UPA00241">
    <property type="reaction ID" value="UER00356"/>
</dbReference>
<comment type="catalytic activity">
    <reaction evidence="5">
        <text>3'-dephospho-CoA + ATP = ADP + CoA + H(+)</text>
        <dbReference type="Rhea" id="RHEA:18245"/>
        <dbReference type="ChEBI" id="CHEBI:15378"/>
        <dbReference type="ChEBI" id="CHEBI:30616"/>
        <dbReference type="ChEBI" id="CHEBI:57287"/>
        <dbReference type="ChEBI" id="CHEBI:57328"/>
        <dbReference type="ChEBI" id="CHEBI:456216"/>
        <dbReference type="EC" id="2.7.1.24"/>
    </reaction>
</comment>
<dbReference type="PANTHER" id="PTHR10695">
    <property type="entry name" value="DEPHOSPHO-COA KINASE-RELATED"/>
    <property type="match status" value="1"/>
</dbReference>
<dbReference type="CDD" id="cd02022">
    <property type="entry name" value="DPCK"/>
    <property type="match status" value="1"/>
</dbReference>
<accession>A0A318N2F4</accession>
<keyword evidence="2 5" id="KW-0547">Nucleotide-binding</keyword>
<proteinExistence type="inferred from homology"/>
<dbReference type="SUPFAM" id="SSF52540">
    <property type="entry name" value="P-loop containing nucleoside triphosphate hydrolases"/>
    <property type="match status" value="1"/>
</dbReference>
<dbReference type="InterPro" id="IPR001977">
    <property type="entry name" value="Depp_CoAkinase"/>
</dbReference>
<dbReference type="HAMAP" id="MF_00376">
    <property type="entry name" value="Dephospho_CoA_kinase"/>
    <property type="match status" value="1"/>
</dbReference>
<dbReference type="OrthoDB" id="9812943at2"/>
<keyword evidence="5 7" id="KW-0418">Kinase</keyword>
<evidence type="ECO:0000256" key="6">
    <source>
        <dbReference type="NCBIfam" id="TIGR00152"/>
    </source>
</evidence>
<comment type="subcellular location">
    <subcellularLocation>
        <location evidence="5">Cytoplasm</location>
    </subcellularLocation>
</comment>
<evidence type="ECO:0000256" key="5">
    <source>
        <dbReference type="HAMAP-Rule" id="MF_00376"/>
    </source>
</evidence>
<dbReference type="AlphaFoldDB" id="A0A318N2F4"/>
<dbReference type="RefSeq" id="WP_110438055.1">
    <property type="nucleotide sequence ID" value="NZ_CP046393.1"/>
</dbReference>
<dbReference type="PROSITE" id="PS51219">
    <property type="entry name" value="DPCK"/>
    <property type="match status" value="1"/>
</dbReference>
<dbReference type="EMBL" id="QGLT01000001">
    <property type="protein sequence ID" value="PXZ01536.1"/>
    <property type="molecule type" value="Genomic_DNA"/>
</dbReference>